<keyword evidence="1" id="KW-1133">Transmembrane helix</keyword>
<protein>
    <submittedName>
        <fullName evidence="3">Uncharacterized protein</fullName>
    </submittedName>
</protein>
<evidence type="ECO:0000313" key="4">
    <source>
        <dbReference type="Proteomes" id="UP000179935"/>
    </source>
</evidence>
<feature type="chain" id="PRO_5038771763" evidence="2">
    <location>
        <begin position="27"/>
        <end position="105"/>
    </location>
</feature>
<dbReference type="AlphaFoldDB" id="A0A1S2P0W0"/>
<name>A0A1S2P0W0_9ACTN</name>
<comment type="caution">
    <text evidence="3">The sequence shown here is derived from an EMBL/GenBank/DDBJ whole genome shotgun (WGS) entry which is preliminary data.</text>
</comment>
<keyword evidence="2" id="KW-0732">Signal</keyword>
<reference evidence="3 4" key="1">
    <citation type="submission" date="2016-10" db="EMBL/GenBank/DDBJ databases">
        <title>Genome sequence of Streptomyces sp. MUSC 93.</title>
        <authorList>
            <person name="Lee L.-H."/>
            <person name="Ser H.-L."/>
            <person name="Law J.W.-F."/>
        </authorList>
    </citation>
    <scope>NUCLEOTIDE SEQUENCE [LARGE SCALE GENOMIC DNA]</scope>
    <source>
        <strain evidence="3 4">MUSC 93</strain>
    </source>
</reference>
<dbReference type="Proteomes" id="UP000179935">
    <property type="component" value="Unassembled WGS sequence"/>
</dbReference>
<sequence>MSAAVPSRWRAIGRVLTWLAAVSALAAAVSAVSDVTGADDPVLVVQTWRMYGLFLCTGLFVLLALRPRAHGAVWALLIADKAALALTAGVYLARGGAAEAASTIG</sequence>
<evidence type="ECO:0000256" key="2">
    <source>
        <dbReference type="SAM" id="SignalP"/>
    </source>
</evidence>
<feature type="transmembrane region" description="Helical" evidence="1">
    <location>
        <begin position="72"/>
        <end position="93"/>
    </location>
</feature>
<feature type="transmembrane region" description="Helical" evidence="1">
    <location>
        <begin position="47"/>
        <end position="65"/>
    </location>
</feature>
<gene>
    <name evidence="3" type="ORF">BIV24_25175</name>
</gene>
<keyword evidence="1" id="KW-0812">Transmembrane</keyword>
<accession>A0A1S2P0W0</accession>
<keyword evidence="4" id="KW-1185">Reference proteome</keyword>
<evidence type="ECO:0000313" key="3">
    <source>
        <dbReference type="EMBL" id="OIJ87132.1"/>
    </source>
</evidence>
<feature type="signal peptide" evidence="2">
    <location>
        <begin position="1"/>
        <end position="26"/>
    </location>
</feature>
<evidence type="ECO:0000256" key="1">
    <source>
        <dbReference type="SAM" id="Phobius"/>
    </source>
</evidence>
<organism evidence="3 4">
    <name type="scientific">Streptomyces colonosanans</name>
    <dbReference type="NCBI Taxonomy" id="1428652"/>
    <lineage>
        <taxon>Bacteria</taxon>
        <taxon>Bacillati</taxon>
        <taxon>Actinomycetota</taxon>
        <taxon>Actinomycetes</taxon>
        <taxon>Kitasatosporales</taxon>
        <taxon>Streptomycetaceae</taxon>
        <taxon>Streptomyces</taxon>
    </lineage>
</organism>
<proteinExistence type="predicted"/>
<dbReference type="EMBL" id="MLYP01000068">
    <property type="protein sequence ID" value="OIJ87132.1"/>
    <property type="molecule type" value="Genomic_DNA"/>
</dbReference>
<keyword evidence="1" id="KW-0472">Membrane</keyword>